<dbReference type="PANTHER" id="PTHR12547:SF162">
    <property type="entry name" value="ZINC FINGER CCCH DOMAIN-CONTAINING PROTEIN 15"/>
    <property type="match status" value="1"/>
</dbReference>
<dbReference type="FunFam" id="4.10.1000.10:FF:000002">
    <property type="entry name" value="Zinc finger protein 36, C3H1 type-like 1"/>
    <property type="match status" value="1"/>
</dbReference>
<gene>
    <name evidence="8" type="ORF">HS088_TW03G00507</name>
</gene>
<name>A0A7J7DUY5_TRIWF</name>
<dbReference type="PANTHER" id="PTHR12547">
    <property type="entry name" value="CCCH ZINC FINGER/TIS11-RELATED"/>
    <property type="match status" value="1"/>
</dbReference>
<sequence length="158" mass="17931">MMEKRFERRNNVERYTLPKSISVGSSGYLQMKPAASPSNDDSSRAPTVPLVASQLVPGSQRVFVPGKKTEEEAAEFDVYNQGMWKIELCNKWQVTGTCPYGDHCQFASGLSELRQIIRHPRYKSEVCKMVLAGDTCPYGHRCHFRHPLTEQEKLAVPR</sequence>
<dbReference type="Gene3D" id="4.10.1000.10">
    <property type="entry name" value="Zinc finger, CCCH-type"/>
    <property type="match status" value="2"/>
</dbReference>
<protein>
    <submittedName>
        <fullName evidence="8">Zinc finger CCCH domain-containing protein 14-like</fullName>
    </submittedName>
</protein>
<dbReference type="GO" id="GO:0003729">
    <property type="term" value="F:mRNA binding"/>
    <property type="evidence" value="ECO:0007669"/>
    <property type="project" value="InterPro"/>
</dbReference>
<evidence type="ECO:0000313" key="9">
    <source>
        <dbReference type="Proteomes" id="UP000593562"/>
    </source>
</evidence>
<feature type="zinc finger region" description="C3H1-type" evidence="5">
    <location>
        <begin position="121"/>
        <end position="149"/>
    </location>
</feature>
<dbReference type="SUPFAM" id="SSF90229">
    <property type="entry name" value="CCCH zinc finger"/>
    <property type="match status" value="2"/>
</dbReference>
<dbReference type="InterPro" id="IPR000571">
    <property type="entry name" value="Znf_CCCH"/>
</dbReference>
<reference evidence="8 9" key="1">
    <citation type="journal article" date="2020" name="Nat. Commun.">
        <title>Genome of Tripterygium wilfordii and identification of cytochrome P450 involved in triptolide biosynthesis.</title>
        <authorList>
            <person name="Tu L."/>
            <person name="Su P."/>
            <person name="Zhang Z."/>
            <person name="Gao L."/>
            <person name="Wang J."/>
            <person name="Hu T."/>
            <person name="Zhou J."/>
            <person name="Zhang Y."/>
            <person name="Zhao Y."/>
            <person name="Liu Y."/>
            <person name="Song Y."/>
            <person name="Tong Y."/>
            <person name="Lu Y."/>
            <person name="Yang J."/>
            <person name="Xu C."/>
            <person name="Jia M."/>
            <person name="Peters R.J."/>
            <person name="Huang L."/>
            <person name="Gao W."/>
        </authorList>
    </citation>
    <scope>NUCLEOTIDE SEQUENCE [LARGE SCALE GENOMIC DNA]</scope>
    <source>
        <strain evidence="9">cv. XIE 37</strain>
        <tissue evidence="8">Leaf</tissue>
    </source>
</reference>
<dbReference type="InterPro" id="IPR045877">
    <property type="entry name" value="ZFP36-like"/>
</dbReference>
<proteinExistence type="predicted"/>
<dbReference type="Pfam" id="PF00642">
    <property type="entry name" value="zf-CCCH"/>
    <property type="match status" value="1"/>
</dbReference>
<keyword evidence="3 5" id="KW-0863">Zinc-finger</keyword>
<feature type="domain" description="C3H1-type" evidence="7">
    <location>
        <begin position="83"/>
        <end position="111"/>
    </location>
</feature>
<feature type="region of interest" description="Disordered" evidence="6">
    <location>
        <begin position="23"/>
        <end position="46"/>
    </location>
</feature>
<dbReference type="AlphaFoldDB" id="A0A7J7DUY5"/>
<organism evidence="8 9">
    <name type="scientific">Tripterygium wilfordii</name>
    <name type="common">Thunder God vine</name>
    <dbReference type="NCBI Taxonomy" id="458696"/>
    <lineage>
        <taxon>Eukaryota</taxon>
        <taxon>Viridiplantae</taxon>
        <taxon>Streptophyta</taxon>
        <taxon>Embryophyta</taxon>
        <taxon>Tracheophyta</taxon>
        <taxon>Spermatophyta</taxon>
        <taxon>Magnoliopsida</taxon>
        <taxon>eudicotyledons</taxon>
        <taxon>Gunneridae</taxon>
        <taxon>Pentapetalae</taxon>
        <taxon>rosids</taxon>
        <taxon>fabids</taxon>
        <taxon>Celastrales</taxon>
        <taxon>Celastraceae</taxon>
        <taxon>Tripterygium</taxon>
    </lineage>
</organism>
<dbReference type="PROSITE" id="PS50103">
    <property type="entry name" value="ZF_C3H1"/>
    <property type="match status" value="2"/>
</dbReference>
<evidence type="ECO:0000256" key="1">
    <source>
        <dbReference type="ARBA" id="ARBA00022723"/>
    </source>
</evidence>
<dbReference type="FunFam" id="4.10.1000.10:FF:000001">
    <property type="entry name" value="zinc finger CCCH domain-containing protein 15-like"/>
    <property type="match status" value="1"/>
</dbReference>
<dbReference type="GO" id="GO:0008270">
    <property type="term" value="F:zinc ion binding"/>
    <property type="evidence" value="ECO:0007669"/>
    <property type="project" value="UniProtKB-KW"/>
</dbReference>
<evidence type="ECO:0000256" key="3">
    <source>
        <dbReference type="ARBA" id="ARBA00022771"/>
    </source>
</evidence>
<accession>A0A7J7DUY5</accession>
<dbReference type="SMART" id="SM00356">
    <property type="entry name" value="ZnF_C3H1"/>
    <property type="match status" value="2"/>
</dbReference>
<keyword evidence="9" id="KW-1185">Reference proteome</keyword>
<keyword evidence="2" id="KW-0677">Repeat</keyword>
<evidence type="ECO:0000256" key="6">
    <source>
        <dbReference type="SAM" id="MobiDB-lite"/>
    </source>
</evidence>
<evidence type="ECO:0000259" key="7">
    <source>
        <dbReference type="PROSITE" id="PS50103"/>
    </source>
</evidence>
<keyword evidence="1 5" id="KW-0479">Metal-binding</keyword>
<keyword evidence="4 5" id="KW-0862">Zinc</keyword>
<evidence type="ECO:0000256" key="5">
    <source>
        <dbReference type="PROSITE-ProRule" id="PRU00723"/>
    </source>
</evidence>
<dbReference type="Proteomes" id="UP000593562">
    <property type="component" value="Unassembled WGS sequence"/>
</dbReference>
<dbReference type="InterPro" id="IPR036855">
    <property type="entry name" value="Znf_CCCH_sf"/>
</dbReference>
<feature type="domain" description="C3H1-type" evidence="7">
    <location>
        <begin position="121"/>
        <end position="149"/>
    </location>
</feature>
<evidence type="ECO:0000256" key="2">
    <source>
        <dbReference type="ARBA" id="ARBA00022737"/>
    </source>
</evidence>
<dbReference type="EMBL" id="JAAARO010000003">
    <property type="protein sequence ID" value="KAF5750175.1"/>
    <property type="molecule type" value="Genomic_DNA"/>
</dbReference>
<evidence type="ECO:0000313" key="8">
    <source>
        <dbReference type="EMBL" id="KAF5750175.1"/>
    </source>
</evidence>
<evidence type="ECO:0000256" key="4">
    <source>
        <dbReference type="ARBA" id="ARBA00022833"/>
    </source>
</evidence>
<feature type="zinc finger region" description="C3H1-type" evidence="5">
    <location>
        <begin position="83"/>
        <end position="111"/>
    </location>
</feature>
<dbReference type="InParanoid" id="A0A7J7DUY5"/>
<dbReference type="OrthoDB" id="410307at2759"/>
<comment type="caution">
    <text evidence="8">The sequence shown here is derived from an EMBL/GenBank/DDBJ whole genome shotgun (WGS) entry which is preliminary data.</text>
</comment>